<gene>
    <name evidence="2" type="ORF">GCM10023187_52620</name>
</gene>
<dbReference type="InterPro" id="IPR014914">
    <property type="entry name" value="RES_dom"/>
</dbReference>
<proteinExistence type="predicted"/>
<dbReference type="Pfam" id="PF08808">
    <property type="entry name" value="RES"/>
    <property type="match status" value="1"/>
</dbReference>
<evidence type="ECO:0000313" key="2">
    <source>
        <dbReference type="EMBL" id="GAA4418829.1"/>
    </source>
</evidence>
<comment type="caution">
    <text evidence="2">The sequence shown here is derived from an EMBL/GenBank/DDBJ whole genome shotgun (WGS) entry which is preliminary data.</text>
</comment>
<evidence type="ECO:0000313" key="3">
    <source>
        <dbReference type="Proteomes" id="UP001500936"/>
    </source>
</evidence>
<name>A0ABP8KYG4_9BACT</name>
<sequence>MAVTEEPILLYRIQTDAHRETILDGIGARLRGGRWNVKGRPMVYTATTPELCFLEYMVHLNGTPLAELPPLILCEIAIPAGSITYLEAHQLPNGWDDPYVTPEGLPQFAEDQFSQHNTLALAVPSAVVPLSPSRNVIIDPLHPLRAACHVIRIVPYPVDPRLPTA</sequence>
<keyword evidence="3" id="KW-1185">Reference proteome</keyword>
<dbReference type="RefSeq" id="WP_345271047.1">
    <property type="nucleotide sequence ID" value="NZ_BAABHB010000017.1"/>
</dbReference>
<organism evidence="2 3">
    <name type="scientific">Nibrella viscosa</name>
    <dbReference type="NCBI Taxonomy" id="1084524"/>
    <lineage>
        <taxon>Bacteria</taxon>
        <taxon>Pseudomonadati</taxon>
        <taxon>Bacteroidota</taxon>
        <taxon>Cytophagia</taxon>
        <taxon>Cytophagales</taxon>
        <taxon>Spirosomataceae</taxon>
        <taxon>Nibrella</taxon>
    </lineage>
</organism>
<protein>
    <submittedName>
        <fullName evidence="2">RES family NAD+ phosphorylase</fullName>
    </submittedName>
</protein>
<reference evidence="3" key="1">
    <citation type="journal article" date="2019" name="Int. J. Syst. Evol. Microbiol.">
        <title>The Global Catalogue of Microorganisms (GCM) 10K type strain sequencing project: providing services to taxonomists for standard genome sequencing and annotation.</title>
        <authorList>
            <consortium name="The Broad Institute Genomics Platform"/>
            <consortium name="The Broad Institute Genome Sequencing Center for Infectious Disease"/>
            <person name="Wu L."/>
            <person name="Ma J."/>
        </authorList>
    </citation>
    <scope>NUCLEOTIDE SEQUENCE [LARGE SCALE GENOMIC DNA]</scope>
    <source>
        <strain evidence="3">JCM 17925</strain>
    </source>
</reference>
<evidence type="ECO:0000259" key="1">
    <source>
        <dbReference type="SMART" id="SM00953"/>
    </source>
</evidence>
<accession>A0ABP8KYG4</accession>
<dbReference type="Proteomes" id="UP001500936">
    <property type="component" value="Unassembled WGS sequence"/>
</dbReference>
<feature type="domain" description="RES" evidence="1">
    <location>
        <begin position="22"/>
        <end position="150"/>
    </location>
</feature>
<dbReference type="SMART" id="SM00953">
    <property type="entry name" value="RES"/>
    <property type="match status" value="1"/>
</dbReference>
<dbReference type="EMBL" id="BAABHB010000017">
    <property type="protein sequence ID" value="GAA4418829.1"/>
    <property type="molecule type" value="Genomic_DNA"/>
</dbReference>